<keyword evidence="2" id="KW-1185">Reference proteome</keyword>
<dbReference type="RefSeq" id="WP_281835901.1">
    <property type="nucleotide sequence ID" value="NZ_BSDY01000009.1"/>
</dbReference>
<organism evidence="1 2">
    <name type="scientific">Propionigenium maris DSM 9537</name>
    <dbReference type="NCBI Taxonomy" id="1123000"/>
    <lineage>
        <taxon>Bacteria</taxon>
        <taxon>Fusobacteriati</taxon>
        <taxon>Fusobacteriota</taxon>
        <taxon>Fusobacteriia</taxon>
        <taxon>Fusobacteriales</taxon>
        <taxon>Fusobacteriaceae</taxon>
        <taxon>Propionigenium</taxon>
    </lineage>
</organism>
<evidence type="ECO:0000313" key="1">
    <source>
        <dbReference type="EMBL" id="GLI56626.1"/>
    </source>
</evidence>
<proteinExistence type="predicted"/>
<accession>A0A9W6LMS3</accession>
<dbReference type="Proteomes" id="UP001144471">
    <property type="component" value="Unassembled WGS sequence"/>
</dbReference>
<evidence type="ECO:0000313" key="2">
    <source>
        <dbReference type="Proteomes" id="UP001144471"/>
    </source>
</evidence>
<reference evidence="1" key="1">
    <citation type="submission" date="2022-12" db="EMBL/GenBank/DDBJ databases">
        <title>Reference genome sequencing for broad-spectrum identification of bacterial and archaeal isolates by mass spectrometry.</title>
        <authorList>
            <person name="Sekiguchi Y."/>
            <person name="Tourlousse D.M."/>
        </authorList>
    </citation>
    <scope>NUCLEOTIDE SEQUENCE</scope>
    <source>
        <strain evidence="1">10succ1</strain>
    </source>
</reference>
<name>A0A9W6LMS3_9FUSO</name>
<protein>
    <submittedName>
        <fullName evidence="1">Uncharacterized protein</fullName>
    </submittedName>
</protein>
<comment type="caution">
    <text evidence="1">The sequence shown here is derived from an EMBL/GenBank/DDBJ whole genome shotgun (WGS) entry which is preliminary data.</text>
</comment>
<dbReference type="AlphaFoldDB" id="A0A9W6LMS3"/>
<dbReference type="EMBL" id="BSDY01000009">
    <property type="protein sequence ID" value="GLI56626.1"/>
    <property type="molecule type" value="Genomic_DNA"/>
</dbReference>
<gene>
    <name evidence="1" type="ORF">PM10SUCC1_21400</name>
</gene>
<sequence>MKLNISVPQKQKKNLRLILNELRNKKILNGYYCRKSCADCGLKTFDEDREISISDLSRKECIRYNLNEPIFSLKLELNEVEEVMIL</sequence>